<dbReference type="Gene3D" id="3.40.50.2300">
    <property type="match status" value="2"/>
</dbReference>
<feature type="compositionally biased region" description="Gly residues" evidence="2">
    <location>
        <begin position="24"/>
        <end position="54"/>
    </location>
</feature>
<gene>
    <name evidence="4" type="ORF">C449_02702</name>
</gene>
<evidence type="ECO:0000256" key="1">
    <source>
        <dbReference type="ARBA" id="ARBA00022729"/>
    </source>
</evidence>
<reference evidence="4 5" key="1">
    <citation type="journal article" date="2014" name="PLoS Genet.">
        <title>Phylogenetically driven sequencing of extremely halophilic archaea reveals strategies for static and dynamic osmo-response.</title>
        <authorList>
            <person name="Becker E.A."/>
            <person name="Seitzer P.M."/>
            <person name="Tritt A."/>
            <person name="Larsen D."/>
            <person name="Krusor M."/>
            <person name="Yao A.I."/>
            <person name="Wu D."/>
            <person name="Madern D."/>
            <person name="Eisen J.A."/>
            <person name="Darling A.E."/>
            <person name="Facciotti M.T."/>
        </authorList>
    </citation>
    <scope>NUCLEOTIDE SEQUENCE [LARGE SCALE GENOMIC DNA]</scope>
    <source>
        <strain evidence="4 5">DSM 5350</strain>
    </source>
</reference>
<evidence type="ECO:0000313" key="4">
    <source>
        <dbReference type="EMBL" id="EMA47075.1"/>
    </source>
</evidence>
<dbReference type="InterPro" id="IPR028082">
    <property type="entry name" value="Peripla_BP_I"/>
</dbReference>
<name>M0MRK4_9EURY</name>
<feature type="compositionally biased region" description="Acidic residues" evidence="2">
    <location>
        <begin position="55"/>
        <end position="87"/>
    </location>
</feature>
<dbReference type="OrthoDB" id="21336at2157"/>
<feature type="region of interest" description="Disordered" evidence="2">
    <location>
        <begin position="20"/>
        <end position="103"/>
    </location>
</feature>
<evidence type="ECO:0000256" key="2">
    <source>
        <dbReference type="SAM" id="MobiDB-lite"/>
    </source>
</evidence>
<dbReference type="PANTHER" id="PTHR30483">
    <property type="entry name" value="LEUCINE-SPECIFIC-BINDING PROTEIN"/>
    <property type="match status" value="1"/>
</dbReference>
<dbReference type="PROSITE" id="PS51257">
    <property type="entry name" value="PROKAR_LIPOPROTEIN"/>
    <property type="match status" value="1"/>
</dbReference>
<dbReference type="SUPFAM" id="SSF53822">
    <property type="entry name" value="Periplasmic binding protein-like I"/>
    <property type="match status" value="1"/>
</dbReference>
<dbReference type="InterPro" id="IPR028081">
    <property type="entry name" value="Leu-bd"/>
</dbReference>
<dbReference type="InParanoid" id="M0MRK4"/>
<feature type="compositionally biased region" description="Gly residues" evidence="2">
    <location>
        <begin position="89"/>
        <end position="102"/>
    </location>
</feature>
<dbReference type="RefSeq" id="WP_006076365.1">
    <property type="nucleotide sequence ID" value="NZ_AOMD01000010.1"/>
</dbReference>
<evidence type="ECO:0000259" key="3">
    <source>
        <dbReference type="Pfam" id="PF13458"/>
    </source>
</evidence>
<dbReference type="CDD" id="cd06346">
    <property type="entry name" value="PBP1_ABC_ligand_binding-like"/>
    <property type="match status" value="1"/>
</dbReference>
<dbReference type="PANTHER" id="PTHR30483:SF6">
    <property type="entry name" value="PERIPLASMIC BINDING PROTEIN OF ABC TRANSPORTER FOR NATURAL AMINO ACIDS"/>
    <property type="match status" value="1"/>
</dbReference>
<organism evidence="4 5">
    <name type="scientific">Halococcus saccharolyticus DSM 5350</name>
    <dbReference type="NCBI Taxonomy" id="1227455"/>
    <lineage>
        <taxon>Archaea</taxon>
        <taxon>Methanobacteriati</taxon>
        <taxon>Methanobacteriota</taxon>
        <taxon>Stenosarchaea group</taxon>
        <taxon>Halobacteria</taxon>
        <taxon>Halobacteriales</taxon>
        <taxon>Halococcaceae</taxon>
        <taxon>Halococcus</taxon>
    </lineage>
</organism>
<dbReference type="Proteomes" id="UP000011669">
    <property type="component" value="Unassembled WGS sequence"/>
</dbReference>
<sequence length="498" mass="49786">MGHRPKRREFLAAVGTAGIVGVAGCSGGGNGGGGNETGGEGGGDTTEAGGGGGAEETETEASGETEGGETTGEETEGGETTGEETEGGNETGGNETGGGGSAEGREIMVGVLQPTTGDLASVGEPIQQAALLPAVQLEGSDMAFTINTQAEDTQTDPQAGISAAQALVDAGYPAITGAASSETTIQVAQNVTIPNEIVLTSPASTSPAITDLQDNGYVYRTPPSDALQSEVLAQVASERVGASSVSVMFVNNSYGQALAEAFASAFGGEVPAQVSFEKAQSSYTSKLQEAMASSPGALLVIGYPESGNQLFRDYYSNYSRDTQILVTDGLRDSALPGNVGQPLTNVLGTAPLAAGPAREFFTQSFQDEYGGEPGVFTSQAYDATAIQILANAAGGENSGPAVQENMDAVANPPGTEVGPENLAEAIGMAASGEEINYQGASSNITFDDNGDIAAATYEVFTYTEDGSIEQADTVQFGGSGGGGGTGNNSSASGNNSSG</sequence>
<proteinExistence type="predicted"/>
<keyword evidence="1" id="KW-0732">Signal</keyword>
<feature type="domain" description="Leucine-binding protein" evidence="3">
    <location>
        <begin position="106"/>
        <end position="409"/>
    </location>
</feature>
<dbReference type="STRING" id="1227455.C449_02702"/>
<feature type="region of interest" description="Disordered" evidence="2">
    <location>
        <begin position="471"/>
        <end position="498"/>
    </location>
</feature>
<dbReference type="PATRIC" id="fig|1227455.4.peg.551"/>
<protein>
    <submittedName>
        <fullName evidence="4">Putative extracellular ligand binding protein</fullName>
    </submittedName>
</protein>
<feature type="compositionally biased region" description="Low complexity" evidence="2">
    <location>
        <begin position="487"/>
        <end position="498"/>
    </location>
</feature>
<dbReference type="InterPro" id="IPR051010">
    <property type="entry name" value="BCAA_transport"/>
</dbReference>
<accession>M0MRK4</accession>
<feature type="compositionally biased region" description="Gly residues" evidence="2">
    <location>
        <begin position="477"/>
        <end position="486"/>
    </location>
</feature>
<evidence type="ECO:0000313" key="5">
    <source>
        <dbReference type="Proteomes" id="UP000011669"/>
    </source>
</evidence>
<keyword evidence="5" id="KW-1185">Reference proteome</keyword>
<comment type="caution">
    <text evidence="4">The sequence shown here is derived from an EMBL/GenBank/DDBJ whole genome shotgun (WGS) entry which is preliminary data.</text>
</comment>
<dbReference type="EMBL" id="AOMD01000010">
    <property type="protein sequence ID" value="EMA47075.1"/>
    <property type="molecule type" value="Genomic_DNA"/>
</dbReference>
<dbReference type="Pfam" id="PF13458">
    <property type="entry name" value="Peripla_BP_6"/>
    <property type="match status" value="1"/>
</dbReference>
<dbReference type="AlphaFoldDB" id="M0MRK4"/>